<dbReference type="InterPro" id="IPR030394">
    <property type="entry name" value="G_HFLX_dom"/>
</dbReference>
<dbReference type="Gene3D" id="3.40.50.300">
    <property type="entry name" value="P-loop containing nucleotide triphosphate hydrolases"/>
    <property type="match status" value="1"/>
</dbReference>
<keyword evidence="3" id="KW-0460">Magnesium</keyword>
<dbReference type="NCBIfam" id="TIGR03156">
    <property type="entry name" value="GTP_HflX"/>
    <property type="match status" value="1"/>
</dbReference>
<dbReference type="PANTHER" id="PTHR10229">
    <property type="entry name" value="GTP-BINDING PROTEIN HFLX"/>
    <property type="match status" value="1"/>
</dbReference>
<feature type="region of interest" description="Disordered" evidence="5">
    <location>
        <begin position="280"/>
        <end position="311"/>
    </location>
</feature>
<feature type="chain" id="PRO_5035278218" description="Hflx-type G domain-containing protein" evidence="6">
    <location>
        <begin position="18"/>
        <end position="576"/>
    </location>
</feature>
<keyword evidence="6" id="KW-0732">Signal</keyword>
<organism evidence="8 9">
    <name type="scientific">Pelagomonas calceolata</name>
    <dbReference type="NCBI Taxonomy" id="35677"/>
    <lineage>
        <taxon>Eukaryota</taxon>
        <taxon>Sar</taxon>
        <taxon>Stramenopiles</taxon>
        <taxon>Ochrophyta</taxon>
        <taxon>Pelagophyceae</taxon>
        <taxon>Pelagomonadales</taxon>
        <taxon>Pelagomonadaceae</taxon>
        <taxon>Pelagomonas</taxon>
    </lineage>
</organism>
<comment type="caution">
    <text evidence="8">The sequence shown here is derived from an EMBL/GenBank/DDBJ whole genome shotgun (WGS) entry which is preliminary data.</text>
</comment>
<dbReference type="EMBL" id="CAKKNE010000003">
    <property type="protein sequence ID" value="CAH0371456.1"/>
    <property type="molecule type" value="Genomic_DNA"/>
</dbReference>
<evidence type="ECO:0000259" key="7">
    <source>
        <dbReference type="PROSITE" id="PS51705"/>
    </source>
</evidence>
<dbReference type="Pfam" id="PF01926">
    <property type="entry name" value="MMR_HSR1"/>
    <property type="match status" value="1"/>
</dbReference>
<dbReference type="GO" id="GO:0043022">
    <property type="term" value="F:ribosome binding"/>
    <property type="evidence" value="ECO:0007669"/>
    <property type="project" value="TreeGrafter"/>
</dbReference>
<dbReference type="InterPro" id="IPR006073">
    <property type="entry name" value="GTP-bd"/>
</dbReference>
<dbReference type="CDD" id="cd01878">
    <property type="entry name" value="HflX"/>
    <property type="match status" value="1"/>
</dbReference>
<evidence type="ECO:0000256" key="4">
    <source>
        <dbReference type="ARBA" id="ARBA00023134"/>
    </source>
</evidence>
<dbReference type="PROSITE" id="PS51705">
    <property type="entry name" value="G_HFLX"/>
    <property type="match status" value="1"/>
</dbReference>
<dbReference type="OrthoDB" id="10268034at2759"/>
<dbReference type="AlphaFoldDB" id="A0A8J2X2B6"/>
<dbReference type="InterPro" id="IPR016496">
    <property type="entry name" value="GTPase_HflX"/>
</dbReference>
<dbReference type="Gene3D" id="3.40.50.11060">
    <property type="entry name" value="GTPase HflX, N-terminal domain"/>
    <property type="match status" value="2"/>
</dbReference>
<feature type="signal peptide" evidence="6">
    <location>
        <begin position="1"/>
        <end position="17"/>
    </location>
</feature>
<accession>A0A8J2X2B6</accession>
<keyword evidence="9" id="KW-1185">Reference proteome</keyword>
<evidence type="ECO:0000256" key="5">
    <source>
        <dbReference type="SAM" id="MobiDB-lite"/>
    </source>
</evidence>
<feature type="compositionally biased region" description="Basic and acidic residues" evidence="5">
    <location>
        <begin position="172"/>
        <end position="182"/>
    </location>
</feature>
<evidence type="ECO:0000313" key="9">
    <source>
        <dbReference type="Proteomes" id="UP000789595"/>
    </source>
</evidence>
<reference evidence="8" key="1">
    <citation type="submission" date="2021-11" db="EMBL/GenBank/DDBJ databases">
        <authorList>
            <consortium name="Genoscope - CEA"/>
            <person name="William W."/>
        </authorList>
    </citation>
    <scope>NUCLEOTIDE SEQUENCE</scope>
</reference>
<dbReference type="Pfam" id="PF16360">
    <property type="entry name" value="GTP-bdg_M"/>
    <property type="match status" value="1"/>
</dbReference>
<keyword evidence="1" id="KW-0479">Metal-binding</keyword>
<protein>
    <recommendedName>
        <fullName evidence="7">Hflx-type G domain-containing protein</fullName>
    </recommendedName>
</protein>
<proteinExistence type="predicted"/>
<dbReference type="GO" id="GO:0005737">
    <property type="term" value="C:cytoplasm"/>
    <property type="evidence" value="ECO:0007669"/>
    <property type="project" value="TreeGrafter"/>
</dbReference>
<dbReference type="Proteomes" id="UP000789595">
    <property type="component" value="Unassembled WGS sequence"/>
</dbReference>
<dbReference type="InterPro" id="IPR025121">
    <property type="entry name" value="GTPase_HflX_N"/>
</dbReference>
<evidence type="ECO:0000256" key="3">
    <source>
        <dbReference type="ARBA" id="ARBA00022842"/>
    </source>
</evidence>
<evidence type="ECO:0000256" key="2">
    <source>
        <dbReference type="ARBA" id="ARBA00022741"/>
    </source>
</evidence>
<feature type="region of interest" description="Disordered" evidence="5">
    <location>
        <begin position="172"/>
        <end position="191"/>
    </location>
</feature>
<evidence type="ECO:0000256" key="6">
    <source>
        <dbReference type="SAM" id="SignalP"/>
    </source>
</evidence>
<dbReference type="InterPro" id="IPR042108">
    <property type="entry name" value="GTPase_HflX_N_sf"/>
</dbReference>
<dbReference type="InterPro" id="IPR032305">
    <property type="entry name" value="GTP-bd_M"/>
</dbReference>
<gene>
    <name evidence="8" type="ORF">PECAL_3P14010</name>
</gene>
<dbReference type="GO" id="GO:0005525">
    <property type="term" value="F:GTP binding"/>
    <property type="evidence" value="ECO:0007669"/>
    <property type="project" value="UniProtKB-KW"/>
</dbReference>
<name>A0A8J2X2B6_9STRA</name>
<feature type="compositionally biased region" description="Basic and acidic residues" evidence="5">
    <location>
        <begin position="296"/>
        <end position="311"/>
    </location>
</feature>
<evidence type="ECO:0000256" key="1">
    <source>
        <dbReference type="ARBA" id="ARBA00022723"/>
    </source>
</evidence>
<dbReference type="PRINTS" id="PR00326">
    <property type="entry name" value="GTP1OBG"/>
</dbReference>
<dbReference type="Pfam" id="PF13167">
    <property type="entry name" value="GTP-bdg_N"/>
    <property type="match status" value="1"/>
</dbReference>
<dbReference type="PANTHER" id="PTHR10229:SF0">
    <property type="entry name" value="GTP-BINDING PROTEIN 6-RELATED"/>
    <property type="match status" value="1"/>
</dbReference>
<keyword evidence="4" id="KW-0342">GTP-binding</keyword>
<dbReference type="SUPFAM" id="SSF52540">
    <property type="entry name" value="P-loop containing nucleoside triphosphate hydrolases"/>
    <property type="match status" value="1"/>
</dbReference>
<dbReference type="InterPro" id="IPR027417">
    <property type="entry name" value="P-loop_NTPase"/>
</dbReference>
<evidence type="ECO:0000313" key="8">
    <source>
        <dbReference type="EMBL" id="CAH0371456.1"/>
    </source>
</evidence>
<keyword evidence="2" id="KW-0547">Nucleotide-binding</keyword>
<dbReference type="GO" id="GO:0046872">
    <property type="term" value="F:metal ion binding"/>
    <property type="evidence" value="ECO:0007669"/>
    <property type="project" value="UniProtKB-KW"/>
</dbReference>
<sequence>MWRLFVAVLGLVHLCNALLPPATQKFALSTPLRRASSKGDSFELQSSPKKADDDPYAFVADADLAASYADIPNVEGAATLLVGVDLPGAALDFDASVSELAELAKGAGLHIVGQPLRRRLRQPDPQTYTDAQGVDRIREAIEELVEEGAEEVAVVFDDELTPDQQKNLEKRLQVASRDELQPRSKKIDKKKKALEKQARVFELRQESPYLSQAAARAKINQEDRKLRRRGESPVVAVRVLDRTAVVLDIFAKRATTRSGRLQVALALTLYQTPRQGGLFRGIDDERETGGSLGTNKQERRRTMDVDQKTMRDRAARLNRKIRALETHRDLQRRRRARQGAPTVALVGYTNAGKSSLLAALVNEEVESLDADDEDNRFSVDDKVFATLDPLTRRVQVADQTALVTDTVGFVSKLPAQVVAAFRATLEEVSNAAVIVHVVDASAPRHIIRARCQVVDEELDALGCRGTPKLVFYNKLDAMHDSSSLREKAAVSKNVAVGSAAAGDLGYLREQLAGILADALLDVRVTLPYDDASYGGVRDEILNRGRVFSEAHGDAATDLVAAVPWDLAGRLRPYKSK</sequence>
<feature type="domain" description="Hflx-type G" evidence="7">
    <location>
        <begin position="341"/>
        <end position="445"/>
    </location>
</feature>